<dbReference type="Gene3D" id="2.60.40.420">
    <property type="entry name" value="Cupredoxins - blue copper proteins"/>
    <property type="match status" value="3"/>
</dbReference>
<dbReference type="CDD" id="cd13896">
    <property type="entry name" value="CuRO_3_CopA"/>
    <property type="match status" value="1"/>
</dbReference>
<evidence type="ECO:0000313" key="8">
    <source>
        <dbReference type="EMBL" id="MCX4147424.1"/>
    </source>
</evidence>
<keyword evidence="4" id="KW-0732">Signal</keyword>
<dbReference type="PROSITE" id="PS00080">
    <property type="entry name" value="MULTICOPPER_OXIDASE2"/>
    <property type="match status" value="1"/>
</dbReference>
<proteinExistence type="predicted"/>
<dbReference type="PANTHER" id="PTHR11709">
    <property type="entry name" value="MULTI-COPPER OXIDASE"/>
    <property type="match status" value="1"/>
</dbReference>
<dbReference type="CDD" id="cd13865">
    <property type="entry name" value="CuRO_1_LCC_like_3"/>
    <property type="match status" value="1"/>
</dbReference>
<dbReference type="GO" id="GO:0042597">
    <property type="term" value="C:periplasmic space"/>
    <property type="evidence" value="ECO:0007669"/>
    <property type="project" value="UniProtKB-SubCell"/>
</dbReference>
<dbReference type="Proteomes" id="UP001242288">
    <property type="component" value="Unassembled WGS sequence"/>
</dbReference>
<evidence type="ECO:0000256" key="4">
    <source>
        <dbReference type="SAM" id="SignalP"/>
    </source>
</evidence>
<dbReference type="EMBL" id="JAMXWF010000014">
    <property type="protein sequence ID" value="MDQ6409247.1"/>
    <property type="molecule type" value="Genomic_DNA"/>
</dbReference>
<dbReference type="Pfam" id="PF07731">
    <property type="entry name" value="Cu-oxidase_2"/>
    <property type="match status" value="1"/>
</dbReference>
<protein>
    <submittedName>
        <fullName evidence="9">Multicopper oxidase domain-containing protein</fullName>
    </submittedName>
</protein>
<organism evidence="9 11">
    <name type="scientific">Paraburkholderia madseniana</name>
    <dbReference type="NCBI Taxonomy" id="2599607"/>
    <lineage>
        <taxon>Bacteria</taxon>
        <taxon>Pseudomonadati</taxon>
        <taxon>Pseudomonadota</taxon>
        <taxon>Betaproteobacteria</taxon>
        <taxon>Burkholderiales</taxon>
        <taxon>Burkholderiaceae</taxon>
        <taxon>Paraburkholderia</taxon>
    </lineage>
</organism>
<feature type="domain" description="Plastocyanin-like" evidence="7">
    <location>
        <begin position="76"/>
        <end position="158"/>
    </location>
</feature>
<evidence type="ECO:0000259" key="6">
    <source>
        <dbReference type="Pfam" id="PF07731"/>
    </source>
</evidence>
<evidence type="ECO:0000313" key="11">
    <source>
        <dbReference type="Proteomes" id="UP001242288"/>
    </source>
</evidence>
<sequence>MLLPRRKFLLTSAVAATAALAGPGAWGVSSLPPIGSGNGGSVRRRLLVETRSIEVNGRAATMFGLRQPDGTRALLLDPGERFLVDLHNGLSEPTIVHWHGQSPPSDQDGVSEFGVPMLRPGERRSYDFVARPGTHWMHSHSGLQPQKLLAAPLIVRTSDDVRADAQEVTIFLEDFLFRDPAEVMAALQKPERADQAAMASPVGGSTPQGMPGKPGMTGMNMSGMNMSGQMTGMKMDLNDVDFDAYLANDRTLDDPEVIRVERGGKVRLRIINGAASTNFHVDLGTLQGTVAAVDGDAVQPLTGSRFGLAMAQRIDILVDLPKGAGVWPILAVREGERQQTGVILATGGMNVRKLSGTAVEQAGAVSFDQELRLSALEPLATRPVDAKFMLMLTGSMQPYSWGINGKGWDNRDTVKVRAGQRVTITFHNTTMMSHPMHLHGHHFQVVAFNGKAFQGAMRDTVIVPAMAKVTVAFDADNAGRWLMHCHNEYHQAAGMMTEVAYV</sequence>
<feature type="chain" id="PRO_5043015607" evidence="4">
    <location>
        <begin position="22"/>
        <end position="502"/>
    </location>
</feature>
<dbReference type="PANTHER" id="PTHR11709:SF2">
    <property type="entry name" value="MULTICOPPER OXIDASE LPR1"/>
    <property type="match status" value="1"/>
</dbReference>
<dbReference type="AlphaFoldDB" id="A0AAP5BFZ3"/>
<feature type="domain" description="Plastocyanin-like" evidence="6">
    <location>
        <begin position="389"/>
        <end position="500"/>
    </location>
</feature>
<evidence type="ECO:0000256" key="2">
    <source>
        <dbReference type="ARBA" id="ARBA00022723"/>
    </source>
</evidence>
<evidence type="ECO:0000259" key="7">
    <source>
        <dbReference type="Pfam" id="PF07732"/>
    </source>
</evidence>
<dbReference type="InterPro" id="IPR001117">
    <property type="entry name" value="Cu-oxidase_2nd"/>
</dbReference>
<accession>A0AAP5BFZ3</accession>
<dbReference type="InterPro" id="IPR011706">
    <property type="entry name" value="Cu-oxidase_C"/>
</dbReference>
<comment type="subcellular location">
    <subcellularLocation>
        <location evidence="1">Periplasm</location>
    </subcellularLocation>
</comment>
<dbReference type="RefSeq" id="WP_266258833.1">
    <property type="nucleotide sequence ID" value="NZ_JAMXWF010000014.1"/>
</dbReference>
<dbReference type="InterPro" id="IPR011707">
    <property type="entry name" value="Cu-oxidase-like_N"/>
</dbReference>
<evidence type="ECO:0000256" key="3">
    <source>
        <dbReference type="ARBA" id="ARBA00023002"/>
    </source>
</evidence>
<keyword evidence="10" id="KW-1185">Reference proteome</keyword>
<dbReference type="Proteomes" id="UP001209412">
    <property type="component" value="Unassembled WGS sequence"/>
</dbReference>
<evidence type="ECO:0000256" key="1">
    <source>
        <dbReference type="ARBA" id="ARBA00004418"/>
    </source>
</evidence>
<dbReference type="Pfam" id="PF00394">
    <property type="entry name" value="Cu-oxidase"/>
    <property type="match status" value="1"/>
</dbReference>
<evidence type="ECO:0000259" key="5">
    <source>
        <dbReference type="Pfam" id="PF00394"/>
    </source>
</evidence>
<feature type="domain" description="Plastocyanin-like" evidence="5">
    <location>
        <begin position="235"/>
        <end position="339"/>
    </location>
</feature>
<name>A0AAP5BFZ3_9BURK</name>
<comment type="caution">
    <text evidence="9">The sequence shown here is derived from an EMBL/GenBank/DDBJ whole genome shotgun (WGS) entry which is preliminary data.</text>
</comment>
<dbReference type="InterPro" id="IPR008972">
    <property type="entry name" value="Cupredoxin"/>
</dbReference>
<dbReference type="CDD" id="cd13887">
    <property type="entry name" value="CuRO_2_MCO_like_2"/>
    <property type="match status" value="1"/>
</dbReference>
<keyword evidence="3" id="KW-0560">Oxidoreductase</keyword>
<dbReference type="GO" id="GO:0016491">
    <property type="term" value="F:oxidoreductase activity"/>
    <property type="evidence" value="ECO:0007669"/>
    <property type="project" value="UniProtKB-KW"/>
</dbReference>
<dbReference type="InterPro" id="IPR002355">
    <property type="entry name" value="Cu_oxidase_Cu_BS"/>
</dbReference>
<gene>
    <name evidence="9" type="ORF">NIE36_18800</name>
    <name evidence="8" type="ORF">OSB80_18855</name>
</gene>
<evidence type="ECO:0000313" key="9">
    <source>
        <dbReference type="EMBL" id="MDQ6409247.1"/>
    </source>
</evidence>
<evidence type="ECO:0000313" key="10">
    <source>
        <dbReference type="Proteomes" id="UP001209412"/>
    </source>
</evidence>
<dbReference type="InterPro" id="IPR045087">
    <property type="entry name" value="Cu-oxidase_fam"/>
</dbReference>
<dbReference type="Pfam" id="PF07732">
    <property type="entry name" value="Cu-oxidase_3"/>
    <property type="match status" value="1"/>
</dbReference>
<dbReference type="GO" id="GO:0005507">
    <property type="term" value="F:copper ion binding"/>
    <property type="evidence" value="ECO:0007669"/>
    <property type="project" value="InterPro"/>
</dbReference>
<dbReference type="SUPFAM" id="SSF49503">
    <property type="entry name" value="Cupredoxins"/>
    <property type="match status" value="3"/>
</dbReference>
<dbReference type="InterPro" id="IPR034279">
    <property type="entry name" value="CuRO_3_CopA"/>
</dbReference>
<dbReference type="PROSITE" id="PS51318">
    <property type="entry name" value="TAT"/>
    <property type="match status" value="1"/>
</dbReference>
<reference evidence="9" key="1">
    <citation type="submission" date="2022-06" db="EMBL/GenBank/DDBJ databases">
        <title>PHB producers.</title>
        <authorList>
            <person name="Besaury L."/>
        </authorList>
    </citation>
    <scope>NUCLEOTIDE SEQUENCE</scope>
    <source>
        <strain evidence="9 10">SEWS6</strain>
    </source>
</reference>
<feature type="signal peptide" evidence="4">
    <location>
        <begin position="1"/>
        <end position="21"/>
    </location>
</feature>
<keyword evidence="2" id="KW-0479">Metal-binding</keyword>
<dbReference type="EMBL" id="JAPKHW010000014">
    <property type="protein sequence ID" value="MCX4147424.1"/>
    <property type="molecule type" value="Genomic_DNA"/>
</dbReference>
<dbReference type="InterPro" id="IPR006311">
    <property type="entry name" value="TAT_signal"/>
</dbReference>